<dbReference type="GO" id="GO:0046872">
    <property type="term" value="F:metal ion binding"/>
    <property type="evidence" value="ECO:0007669"/>
    <property type="project" value="UniProtKB-UniRule"/>
</dbReference>
<dbReference type="SUPFAM" id="SSF53137">
    <property type="entry name" value="Translational machinery components"/>
    <property type="match status" value="1"/>
</dbReference>
<proteinExistence type="inferred from homology"/>
<dbReference type="GO" id="GO:0016787">
    <property type="term" value="F:hydrolase activity"/>
    <property type="evidence" value="ECO:0007669"/>
    <property type="project" value="UniProtKB-KW"/>
</dbReference>
<keyword evidence="6 9" id="KW-0479">Metal-binding</keyword>
<dbReference type="EC" id="3.1.-.-" evidence="9"/>
<dbReference type="InterPro" id="IPR029064">
    <property type="entry name" value="Ribosomal_eL30-like_sf"/>
</dbReference>
<evidence type="ECO:0000313" key="12">
    <source>
        <dbReference type="Proteomes" id="UP000186940"/>
    </source>
</evidence>
<accession>A0A1F2PAA2</accession>
<comment type="subcellular location">
    <subcellularLocation>
        <location evidence="2 9">Cytoplasm</location>
    </subcellularLocation>
</comment>
<dbReference type="Gene3D" id="3.30.1330.30">
    <property type="match status" value="1"/>
</dbReference>
<dbReference type="InterPro" id="IPR042226">
    <property type="entry name" value="eFR1_2_sf"/>
</dbReference>
<organism evidence="11 12">
    <name type="scientific">Candidatus Syntropharchaeum caldarium</name>
    <dbReference type="NCBI Taxonomy" id="1838285"/>
    <lineage>
        <taxon>Archaea</taxon>
        <taxon>Methanobacteriati</taxon>
        <taxon>Methanobacteriota</taxon>
        <taxon>Stenosarchaea group</taxon>
        <taxon>Methanomicrobia</taxon>
        <taxon>Methanosarcinales</taxon>
        <taxon>ANME-2 cluster</taxon>
        <taxon>Candidatus Syntropharchaeum</taxon>
    </lineage>
</organism>
<dbReference type="Pfam" id="PF26356">
    <property type="entry name" value="Pelota_N"/>
    <property type="match status" value="1"/>
</dbReference>
<dbReference type="GO" id="GO:0070966">
    <property type="term" value="P:nuclear-transcribed mRNA catabolic process, no-go decay"/>
    <property type="evidence" value="ECO:0007669"/>
    <property type="project" value="InterPro"/>
</dbReference>
<dbReference type="Proteomes" id="UP000186940">
    <property type="component" value="Unassembled WGS sequence"/>
</dbReference>
<dbReference type="SUPFAM" id="SSF55315">
    <property type="entry name" value="L30e-like"/>
    <property type="match status" value="1"/>
</dbReference>
<evidence type="ECO:0000256" key="5">
    <source>
        <dbReference type="ARBA" id="ARBA00022722"/>
    </source>
</evidence>
<keyword evidence="4 9" id="KW-0963">Cytoplasm</keyword>
<dbReference type="Pfam" id="PF03465">
    <property type="entry name" value="eRF1_3"/>
    <property type="match status" value="1"/>
</dbReference>
<comment type="domain">
    <text evidence="9">The N-terminal domain has the RNA-binding Sm fold. It harbors the endoribonuclease activity.</text>
</comment>
<dbReference type="PANTHER" id="PTHR10853">
    <property type="entry name" value="PELOTA"/>
    <property type="match status" value="1"/>
</dbReference>
<sequence>MDCVQILAKKLKRREGSVKLLVESLDDLWHLKYIVEPGDIIHALTYRRVEEASDKIRSEKREKKPVYLAIRVEEVEFHRFSNRLRIHGIIEEGMDTGSYHTLNIEPGSELKVSKSWHGDQLERLESAVERGSGTSVLVLTIEEGYAACGRLREFGVEELFTCSGSRGKRGGTDKDFFSIVIDHLKRVPIEADLFVVAGPGFVKNEFVSRLREQSQEISSKLIVVDTQSTGPSGYQEVLRKGKSGVLEIASSFRIAEEAELIEEFLREVALEGKAAYGFDEVRSKAEIGAVKILLLLDEVLRESRMEGERKLEELIKLVEDAGGRVVIFSSEFEPGKQLKGLGGVGAVLRY</sequence>
<dbReference type="InterPro" id="IPR038069">
    <property type="entry name" value="Pelota/DOM34_N"/>
</dbReference>
<dbReference type="SMART" id="SM01194">
    <property type="entry name" value="eRF1_1"/>
    <property type="match status" value="1"/>
</dbReference>
<comment type="similarity">
    <text evidence="3 9">Belongs to the eukaryotic release factor 1 family. Pelota subfamily.</text>
</comment>
<dbReference type="InterPro" id="IPR058547">
    <property type="entry name" value="Pelota_N"/>
</dbReference>
<dbReference type="NCBIfam" id="TIGR00111">
    <property type="entry name" value="pelota"/>
    <property type="match status" value="1"/>
</dbReference>
<evidence type="ECO:0000256" key="8">
    <source>
        <dbReference type="ARBA" id="ARBA00022801"/>
    </source>
</evidence>
<dbReference type="InterPro" id="IPR005142">
    <property type="entry name" value="eRF1_3"/>
</dbReference>
<dbReference type="Pfam" id="PF03464">
    <property type="entry name" value="eRF1_2"/>
    <property type="match status" value="1"/>
</dbReference>
<evidence type="ECO:0000256" key="9">
    <source>
        <dbReference type="HAMAP-Rule" id="MF_01853"/>
    </source>
</evidence>
<name>A0A1F2PAA2_9EURY</name>
<dbReference type="GO" id="GO:0070481">
    <property type="term" value="P:nuclear-transcribed mRNA catabolic process, non-stop decay"/>
    <property type="evidence" value="ECO:0007669"/>
    <property type="project" value="InterPro"/>
</dbReference>
<dbReference type="InterPro" id="IPR023521">
    <property type="entry name" value="Pelota_arc"/>
</dbReference>
<dbReference type="GO" id="GO:0071025">
    <property type="term" value="P:RNA surveillance"/>
    <property type="evidence" value="ECO:0007669"/>
    <property type="project" value="InterPro"/>
</dbReference>
<dbReference type="GO" id="GO:0032790">
    <property type="term" value="P:ribosome disassembly"/>
    <property type="evidence" value="ECO:0007669"/>
    <property type="project" value="TreeGrafter"/>
</dbReference>
<evidence type="ECO:0000256" key="6">
    <source>
        <dbReference type="ARBA" id="ARBA00022723"/>
    </source>
</evidence>
<protein>
    <recommendedName>
        <fullName evidence="9">Protein pelota homolog</fullName>
        <ecNumber evidence="9">3.1.-.-</ecNumber>
    </recommendedName>
</protein>
<keyword evidence="5 9" id="KW-0540">Nuclease</keyword>
<dbReference type="GO" id="GO:0005737">
    <property type="term" value="C:cytoplasm"/>
    <property type="evidence" value="ECO:0007669"/>
    <property type="project" value="UniProtKB-SubCell"/>
</dbReference>
<keyword evidence="12" id="KW-1185">Reference proteome</keyword>
<dbReference type="HAMAP" id="MF_01853">
    <property type="entry name" value="PelO"/>
    <property type="match status" value="1"/>
</dbReference>
<dbReference type="GO" id="GO:0070651">
    <property type="term" value="P:nonfunctional rRNA decay"/>
    <property type="evidence" value="ECO:0007669"/>
    <property type="project" value="TreeGrafter"/>
</dbReference>
<comment type="caution">
    <text evidence="11">The sequence shown here is derived from an EMBL/GenBank/DDBJ whole genome shotgun (WGS) entry which is preliminary data.</text>
</comment>
<evidence type="ECO:0000256" key="4">
    <source>
        <dbReference type="ARBA" id="ARBA00022490"/>
    </source>
</evidence>
<dbReference type="GO" id="GO:0004519">
    <property type="term" value="F:endonuclease activity"/>
    <property type="evidence" value="ECO:0007669"/>
    <property type="project" value="UniProtKB-UniRule"/>
</dbReference>
<dbReference type="EMBL" id="LYOS01000003">
    <property type="protein sequence ID" value="OFV67611.1"/>
    <property type="molecule type" value="Genomic_DNA"/>
</dbReference>
<dbReference type="InterPro" id="IPR005141">
    <property type="entry name" value="eRF1_2"/>
</dbReference>
<keyword evidence="8 9" id="KW-0378">Hydrolase</keyword>
<feature type="domain" description="eRF1/Pelota-like N-terminal" evidence="10">
    <location>
        <begin position="4"/>
        <end position="129"/>
    </location>
</feature>
<dbReference type="InterPro" id="IPR004405">
    <property type="entry name" value="TF_pelota"/>
</dbReference>
<evidence type="ECO:0000256" key="1">
    <source>
        <dbReference type="ARBA" id="ARBA00001968"/>
    </source>
</evidence>
<dbReference type="SUPFAM" id="SSF159065">
    <property type="entry name" value="Dom34/Pelota N-terminal domain-like"/>
    <property type="match status" value="1"/>
</dbReference>
<comment type="cofactor">
    <cofactor evidence="1 9">
        <name>a divalent metal cation</name>
        <dbReference type="ChEBI" id="CHEBI:60240"/>
    </cofactor>
</comment>
<dbReference type="Gene3D" id="2.30.30.870">
    <property type="entry name" value="Pelota, domain A"/>
    <property type="match status" value="1"/>
</dbReference>
<evidence type="ECO:0000256" key="2">
    <source>
        <dbReference type="ARBA" id="ARBA00004496"/>
    </source>
</evidence>
<dbReference type="PANTHER" id="PTHR10853:SF0">
    <property type="entry name" value="PROTEIN PELOTA HOMOLOG"/>
    <property type="match status" value="1"/>
</dbReference>
<evidence type="ECO:0000256" key="3">
    <source>
        <dbReference type="ARBA" id="ARBA00009504"/>
    </source>
</evidence>
<dbReference type="InterPro" id="IPR005140">
    <property type="entry name" value="eRF1_Pelota-like_N"/>
</dbReference>
<dbReference type="AlphaFoldDB" id="A0A1F2PAA2"/>
<reference evidence="11" key="1">
    <citation type="submission" date="2016-05" db="EMBL/GenBank/DDBJ databases">
        <title>Microbial consortia oxidize butane by reversing methanogenesis.</title>
        <authorList>
            <person name="Laso-Perez R."/>
            <person name="Richter M."/>
            <person name="Wegener G."/>
            <person name="Musat F."/>
        </authorList>
    </citation>
    <scope>NUCLEOTIDE SEQUENCE [LARGE SCALE GENOMIC DNA]</scope>
    <source>
        <strain evidence="11">BOX2</strain>
    </source>
</reference>
<evidence type="ECO:0000256" key="7">
    <source>
        <dbReference type="ARBA" id="ARBA00022759"/>
    </source>
</evidence>
<dbReference type="FunFam" id="2.30.30.870:FF:000002">
    <property type="entry name" value="Protein pelota homolog"/>
    <property type="match status" value="1"/>
</dbReference>
<evidence type="ECO:0000259" key="10">
    <source>
        <dbReference type="SMART" id="SM01194"/>
    </source>
</evidence>
<evidence type="ECO:0000313" key="11">
    <source>
        <dbReference type="EMBL" id="OFV67611.1"/>
    </source>
</evidence>
<comment type="function">
    <text evidence="9">May function in recognizing stalled ribosomes, interact with stem-loop structures in stalled mRNA molecules, and effect endonucleolytic cleavage of the mRNA. May play a role in the release non-functional ribosomes and degradation of damaged mRNAs. Has endoribonuclease activity.</text>
</comment>
<dbReference type="Gene3D" id="3.30.420.60">
    <property type="entry name" value="eRF1 domain 2"/>
    <property type="match status" value="1"/>
</dbReference>
<gene>
    <name evidence="9" type="primary">pelA</name>
    <name evidence="11" type="ORF">SCAL_000986</name>
</gene>
<keyword evidence="7 9" id="KW-0255">Endonuclease</keyword>
<comment type="subunit">
    <text evidence="9">Monomer.</text>
</comment>
<dbReference type="PATRIC" id="fig|1838285.3.peg.1002"/>
<dbReference type="STRING" id="1838285.SCAL_000986"/>